<evidence type="ECO:0000313" key="1">
    <source>
        <dbReference type="EMBL" id="KAH3866287.1"/>
    </source>
</evidence>
<name>A0A9D4LWA6_DREPO</name>
<accession>A0A9D4LWA6</accession>
<reference evidence="1" key="1">
    <citation type="journal article" date="2019" name="bioRxiv">
        <title>The Genome of the Zebra Mussel, Dreissena polymorpha: A Resource for Invasive Species Research.</title>
        <authorList>
            <person name="McCartney M.A."/>
            <person name="Auch B."/>
            <person name="Kono T."/>
            <person name="Mallez S."/>
            <person name="Zhang Y."/>
            <person name="Obille A."/>
            <person name="Becker A."/>
            <person name="Abrahante J.E."/>
            <person name="Garbe J."/>
            <person name="Badalamenti J.P."/>
            <person name="Herman A."/>
            <person name="Mangelson H."/>
            <person name="Liachko I."/>
            <person name="Sullivan S."/>
            <person name="Sone E.D."/>
            <person name="Koren S."/>
            <person name="Silverstein K.A.T."/>
            <person name="Beckman K.B."/>
            <person name="Gohl D.M."/>
        </authorList>
    </citation>
    <scope>NUCLEOTIDE SEQUENCE</scope>
    <source>
        <strain evidence="1">Duluth1</strain>
        <tissue evidence="1">Whole animal</tissue>
    </source>
</reference>
<reference evidence="1" key="2">
    <citation type="submission" date="2020-11" db="EMBL/GenBank/DDBJ databases">
        <authorList>
            <person name="McCartney M.A."/>
            <person name="Auch B."/>
            <person name="Kono T."/>
            <person name="Mallez S."/>
            <person name="Becker A."/>
            <person name="Gohl D.M."/>
            <person name="Silverstein K.A.T."/>
            <person name="Koren S."/>
            <person name="Bechman K.B."/>
            <person name="Herman A."/>
            <person name="Abrahante J.E."/>
            <person name="Garbe J."/>
        </authorList>
    </citation>
    <scope>NUCLEOTIDE SEQUENCE</scope>
    <source>
        <strain evidence="1">Duluth1</strain>
        <tissue evidence="1">Whole animal</tissue>
    </source>
</reference>
<keyword evidence="2" id="KW-1185">Reference proteome</keyword>
<proteinExistence type="predicted"/>
<dbReference type="Proteomes" id="UP000828390">
    <property type="component" value="Unassembled WGS sequence"/>
</dbReference>
<evidence type="ECO:0000313" key="2">
    <source>
        <dbReference type="Proteomes" id="UP000828390"/>
    </source>
</evidence>
<sequence>MGRRTKLKTLCETRWAARADALFTFKASFGTAVRTLEDIAQHNDAKAGDFKAAITQLSFIITLVVVEHVLLEVVKTQVEAECNDPLVLQTLFEKAVEWQARLMLNLHFHAQGNSRTTHMHRLLPHLTTGGLICIYHLRTFYLQSFNNGFYKEIKDMPCSTYYQIVSKTFIMINKQMQFTRQHRRTLTLTWKHFIENGSVGNSAVNRHRFHLRFLWKPCCSLYRKTCVRMLLGASTRCL</sequence>
<comment type="caution">
    <text evidence="1">The sequence shown here is derived from an EMBL/GenBank/DDBJ whole genome shotgun (WGS) entry which is preliminary data.</text>
</comment>
<organism evidence="1 2">
    <name type="scientific">Dreissena polymorpha</name>
    <name type="common">Zebra mussel</name>
    <name type="synonym">Mytilus polymorpha</name>
    <dbReference type="NCBI Taxonomy" id="45954"/>
    <lineage>
        <taxon>Eukaryota</taxon>
        <taxon>Metazoa</taxon>
        <taxon>Spiralia</taxon>
        <taxon>Lophotrochozoa</taxon>
        <taxon>Mollusca</taxon>
        <taxon>Bivalvia</taxon>
        <taxon>Autobranchia</taxon>
        <taxon>Heteroconchia</taxon>
        <taxon>Euheterodonta</taxon>
        <taxon>Imparidentia</taxon>
        <taxon>Neoheterodontei</taxon>
        <taxon>Myida</taxon>
        <taxon>Dreissenoidea</taxon>
        <taxon>Dreissenidae</taxon>
        <taxon>Dreissena</taxon>
    </lineage>
</organism>
<dbReference type="AlphaFoldDB" id="A0A9D4LWA6"/>
<dbReference type="EMBL" id="JAIWYP010000002">
    <property type="protein sequence ID" value="KAH3866287.1"/>
    <property type="molecule type" value="Genomic_DNA"/>
</dbReference>
<gene>
    <name evidence="1" type="ORF">DPMN_029347</name>
</gene>
<protein>
    <submittedName>
        <fullName evidence="1">Uncharacterized protein</fullName>
    </submittedName>
</protein>